<evidence type="ECO:0000313" key="7">
    <source>
        <dbReference type="EMBL" id="OGG93672.1"/>
    </source>
</evidence>
<dbReference type="EMBL" id="MFNE01000046">
    <property type="protein sequence ID" value="OGG93672.1"/>
    <property type="molecule type" value="Genomic_DNA"/>
</dbReference>
<reference evidence="7 8" key="1">
    <citation type="journal article" date="2016" name="Nat. Commun.">
        <title>Thousands of microbial genomes shed light on interconnected biogeochemical processes in an aquifer system.</title>
        <authorList>
            <person name="Anantharaman K."/>
            <person name="Brown C.T."/>
            <person name="Hug L.A."/>
            <person name="Sharon I."/>
            <person name="Castelle C.J."/>
            <person name="Probst A.J."/>
            <person name="Thomas B.C."/>
            <person name="Singh A."/>
            <person name="Wilkins M.J."/>
            <person name="Karaoz U."/>
            <person name="Brodie E.L."/>
            <person name="Williams K.H."/>
            <person name="Hubbard S.S."/>
            <person name="Banfield J.F."/>
        </authorList>
    </citation>
    <scope>NUCLEOTIDE SEQUENCE [LARGE SCALE GENOMIC DNA]</scope>
</reference>
<evidence type="ECO:0000256" key="5">
    <source>
        <dbReference type="RuleBase" id="RU000660"/>
    </source>
</evidence>
<evidence type="ECO:0000256" key="1">
    <source>
        <dbReference type="ARBA" id="ARBA00008777"/>
    </source>
</evidence>
<proteinExistence type="inferred from homology"/>
<dbReference type="PANTHER" id="PTHR14413">
    <property type="entry name" value="RIBOSOMAL PROTEIN L17"/>
    <property type="match status" value="1"/>
</dbReference>
<dbReference type="STRING" id="1817772.A2527_11150"/>
<dbReference type="AlphaFoldDB" id="A0A1F6G6D3"/>
<evidence type="ECO:0000256" key="4">
    <source>
        <dbReference type="HAMAP-Rule" id="MF_01368"/>
    </source>
</evidence>
<dbReference type="SUPFAM" id="SSF64263">
    <property type="entry name" value="Prokaryotic ribosomal protein L17"/>
    <property type="match status" value="1"/>
</dbReference>
<comment type="similarity">
    <text evidence="1 4 5">Belongs to the bacterial ribosomal protein bL17 family.</text>
</comment>
<dbReference type="GO" id="GO:0003735">
    <property type="term" value="F:structural constituent of ribosome"/>
    <property type="evidence" value="ECO:0007669"/>
    <property type="project" value="InterPro"/>
</dbReference>
<evidence type="ECO:0000313" key="8">
    <source>
        <dbReference type="Proteomes" id="UP000178449"/>
    </source>
</evidence>
<dbReference type="Pfam" id="PF01196">
    <property type="entry name" value="Ribosomal_L17"/>
    <property type="match status" value="1"/>
</dbReference>
<comment type="caution">
    <text evidence="7">The sequence shown here is derived from an EMBL/GenBank/DDBJ whole genome shotgun (WGS) entry which is preliminary data.</text>
</comment>
<keyword evidence="2 4" id="KW-0689">Ribosomal protein</keyword>
<dbReference type="PANTHER" id="PTHR14413:SF16">
    <property type="entry name" value="LARGE RIBOSOMAL SUBUNIT PROTEIN BL17M"/>
    <property type="match status" value="1"/>
</dbReference>
<dbReference type="HAMAP" id="MF_01368">
    <property type="entry name" value="Ribosomal_bL17"/>
    <property type="match status" value="1"/>
</dbReference>
<accession>A0A1F6G6D3</accession>
<dbReference type="InterPro" id="IPR000456">
    <property type="entry name" value="Ribosomal_bL17"/>
</dbReference>
<evidence type="ECO:0000256" key="3">
    <source>
        <dbReference type="ARBA" id="ARBA00023274"/>
    </source>
</evidence>
<dbReference type="Proteomes" id="UP000178449">
    <property type="component" value="Unassembled WGS sequence"/>
</dbReference>
<dbReference type="GO" id="GO:0006412">
    <property type="term" value="P:translation"/>
    <property type="evidence" value="ECO:0007669"/>
    <property type="project" value="UniProtKB-UniRule"/>
</dbReference>
<gene>
    <name evidence="4" type="primary">rplQ</name>
    <name evidence="7" type="ORF">A2527_11150</name>
</gene>
<sequence length="183" mass="20443">MRHLKAGKRLGVTSSHRKAMMRNLVTSLLEHGQIKTTVTRAKEMRKLADKMIGLAKRSEATEGGDLHAKRQVMSFLNNKESYRRLFEEWGPAFAQRQGGYTRIYKLGNRLGDNTQMALIQLIGFDKAEEVSAKAPKSEVREEVTEALKETQQEAPAKASTKKAKVEEAVEVTEEAAKAKGEEA</sequence>
<evidence type="ECO:0000256" key="2">
    <source>
        <dbReference type="ARBA" id="ARBA00022980"/>
    </source>
</evidence>
<dbReference type="InterPro" id="IPR036373">
    <property type="entry name" value="Ribosomal_bL17_sf"/>
</dbReference>
<protein>
    <recommendedName>
        <fullName evidence="4">Large ribosomal subunit protein bL17</fullName>
    </recommendedName>
</protein>
<comment type="subunit">
    <text evidence="4">Part of the 50S ribosomal subunit. Contacts protein L32.</text>
</comment>
<evidence type="ECO:0000256" key="6">
    <source>
        <dbReference type="SAM" id="MobiDB-lite"/>
    </source>
</evidence>
<dbReference type="Gene3D" id="3.90.1030.10">
    <property type="entry name" value="Ribosomal protein L17"/>
    <property type="match status" value="1"/>
</dbReference>
<organism evidence="7 8">
    <name type="scientific">Candidatus Lambdaproteobacteria bacterium RIFOXYD2_FULL_50_16</name>
    <dbReference type="NCBI Taxonomy" id="1817772"/>
    <lineage>
        <taxon>Bacteria</taxon>
        <taxon>Pseudomonadati</taxon>
        <taxon>Pseudomonadota</taxon>
        <taxon>Candidatus Lambdaproteobacteria</taxon>
    </lineage>
</organism>
<keyword evidence="3 4" id="KW-0687">Ribonucleoprotein</keyword>
<feature type="region of interest" description="Disordered" evidence="6">
    <location>
        <begin position="146"/>
        <end position="168"/>
    </location>
</feature>
<dbReference type="NCBIfam" id="TIGR00059">
    <property type="entry name" value="L17"/>
    <property type="match status" value="1"/>
</dbReference>
<name>A0A1F6G6D3_9PROT</name>
<dbReference type="GO" id="GO:0022625">
    <property type="term" value="C:cytosolic large ribosomal subunit"/>
    <property type="evidence" value="ECO:0007669"/>
    <property type="project" value="TreeGrafter"/>
</dbReference>